<feature type="non-terminal residue" evidence="2">
    <location>
        <position position="1"/>
    </location>
</feature>
<accession>X6M0Z3</accession>
<protein>
    <submittedName>
        <fullName evidence="2">Uncharacterized protein</fullName>
    </submittedName>
</protein>
<sequence>KILRSFNEDNVPSLLDYNDKVDLAANNAPTRSAAFLNNHGLNQKEHSTIIKTNKKKEKINKAYQKPTQSTTASEKKKQINLKDCTENKFGYSRKKKNSTSSLILTFLKEIAVGSVKILRHLLSLKEILKVK</sequence>
<evidence type="ECO:0000256" key="1">
    <source>
        <dbReference type="SAM" id="MobiDB-lite"/>
    </source>
</evidence>
<name>X6M0Z3_RETFI</name>
<gene>
    <name evidence="2" type="ORF">RFI_29567</name>
</gene>
<comment type="caution">
    <text evidence="2">The sequence shown here is derived from an EMBL/GenBank/DDBJ whole genome shotgun (WGS) entry which is preliminary data.</text>
</comment>
<proteinExistence type="predicted"/>
<dbReference type="OrthoDB" id="2752996at2759"/>
<dbReference type="Proteomes" id="UP000023152">
    <property type="component" value="Unassembled WGS sequence"/>
</dbReference>
<evidence type="ECO:0000313" key="2">
    <source>
        <dbReference type="EMBL" id="ETO07823.1"/>
    </source>
</evidence>
<evidence type="ECO:0000313" key="3">
    <source>
        <dbReference type="Proteomes" id="UP000023152"/>
    </source>
</evidence>
<dbReference type="AlphaFoldDB" id="X6M0Z3"/>
<reference evidence="2 3" key="1">
    <citation type="journal article" date="2013" name="Curr. Biol.">
        <title>The Genome of the Foraminiferan Reticulomyxa filosa.</title>
        <authorList>
            <person name="Glockner G."/>
            <person name="Hulsmann N."/>
            <person name="Schleicher M."/>
            <person name="Noegel A.A."/>
            <person name="Eichinger L."/>
            <person name="Gallinger C."/>
            <person name="Pawlowski J."/>
            <person name="Sierra R."/>
            <person name="Euteneuer U."/>
            <person name="Pillet L."/>
            <person name="Moustafa A."/>
            <person name="Platzer M."/>
            <person name="Groth M."/>
            <person name="Szafranski K."/>
            <person name="Schliwa M."/>
        </authorList>
    </citation>
    <scope>NUCLEOTIDE SEQUENCE [LARGE SCALE GENOMIC DNA]</scope>
</reference>
<dbReference type="EMBL" id="ASPP01025688">
    <property type="protein sequence ID" value="ETO07823.1"/>
    <property type="molecule type" value="Genomic_DNA"/>
</dbReference>
<feature type="region of interest" description="Disordered" evidence="1">
    <location>
        <begin position="52"/>
        <end position="77"/>
    </location>
</feature>
<organism evidence="2 3">
    <name type="scientific">Reticulomyxa filosa</name>
    <dbReference type="NCBI Taxonomy" id="46433"/>
    <lineage>
        <taxon>Eukaryota</taxon>
        <taxon>Sar</taxon>
        <taxon>Rhizaria</taxon>
        <taxon>Retaria</taxon>
        <taxon>Foraminifera</taxon>
        <taxon>Monothalamids</taxon>
        <taxon>Reticulomyxidae</taxon>
        <taxon>Reticulomyxa</taxon>
    </lineage>
</organism>
<keyword evidence="3" id="KW-1185">Reference proteome</keyword>